<sequence length="548" mass="62745">MNYIAAYNEQIQSGKIAASRRIKAVYSRLAAACNDRSGKYVFDESRATRPIEFIERFCRHSKGEWAGQPVRLELFQKAFIQALFGFIDPQTGCRQYRESFFLVGRKNGKSTLLAGLALYMLTSDGEGGAEVYSTATKYAQARLLFDEAHNMIKQSPVLSKHFRKRKNDLYYEPTMSKFQPLARNSDTLDGLNASFVIMDELHGVKDRNLYEVMKQSMSARRSPLLVMITTAGTVRECIFDEMYEYAAQVADGNVIDEHFLPILYELDSRAEWTDPAAWVKANPALNTIKKFDDLNAQVERAKHNRNELPGVLCKEFNVRETVKTAWLSFDDINNESVFSLDDFRGAYCIGGVDLSITTDLTAASLLFMKPGDNRKYVTEMFWLPADRLQERVKQDKIPYDRWFERGLVRLCSGNTINYSDVTAWFKELVQEYSLFPAWVYYDSYSARYFVEEMQMEGFNMVRCIQGAKTLSLPMQMLGADLQAHRVIYNNNPVLKWCLTNTGVQTDRNGNIVPVKNQSPKQRIDGTAALLDSYVGLYEHYNEFTSAIE</sequence>
<evidence type="ECO:0000259" key="1">
    <source>
        <dbReference type="Pfam" id="PF03354"/>
    </source>
</evidence>
<keyword evidence="4" id="KW-1185">Reference proteome</keyword>
<dbReference type="RefSeq" id="WP_183326683.1">
    <property type="nucleotide sequence ID" value="NZ_JACHHK010000001.1"/>
</dbReference>
<protein>
    <submittedName>
        <fullName evidence="3">Phage terminase large subunit-like protein</fullName>
    </submittedName>
</protein>
<evidence type="ECO:0000259" key="2">
    <source>
        <dbReference type="Pfam" id="PF20441"/>
    </source>
</evidence>
<name>A0A7W8CXE7_9FIRM</name>
<comment type="caution">
    <text evidence="3">The sequence shown here is derived from an EMBL/GenBank/DDBJ whole genome shotgun (WGS) entry which is preliminary data.</text>
</comment>
<dbReference type="InterPro" id="IPR046462">
    <property type="entry name" value="TerL_nuclease"/>
</dbReference>
<feature type="domain" description="Terminase large subunit-like ATPase" evidence="1">
    <location>
        <begin position="75"/>
        <end position="246"/>
    </location>
</feature>
<reference evidence="3 4" key="1">
    <citation type="submission" date="2020-08" db="EMBL/GenBank/DDBJ databases">
        <title>Genomic Encyclopedia of Type Strains, Phase IV (KMG-IV): sequencing the most valuable type-strain genomes for metagenomic binning, comparative biology and taxonomic classification.</title>
        <authorList>
            <person name="Goeker M."/>
        </authorList>
    </citation>
    <scope>NUCLEOTIDE SEQUENCE [LARGE SCALE GENOMIC DNA]</scope>
    <source>
        <strain evidence="3 4">DSM 25799</strain>
    </source>
</reference>
<dbReference type="EMBL" id="JACHHK010000001">
    <property type="protein sequence ID" value="MBB5182208.1"/>
    <property type="molecule type" value="Genomic_DNA"/>
</dbReference>
<proteinExistence type="predicted"/>
<dbReference type="PANTHER" id="PTHR41287">
    <property type="match status" value="1"/>
</dbReference>
<dbReference type="PANTHER" id="PTHR41287:SF1">
    <property type="entry name" value="PROTEIN YMFN"/>
    <property type="match status" value="1"/>
</dbReference>
<dbReference type="InterPro" id="IPR027417">
    <property type="entry name" value="P-loop_NTPase"/>
</dbReference>
<dbReference type="Proteomes" id="UP000539953">
    <property type="component" value="Unassembled WGS sequence"/>
</dbReference>
<gene>
    <name evidence="3" type="ORF">HNQ47_000211</name>
</gene>
<dbReference type="InterPro" id="IPR005021">
    <property type="entry name" value="Terminase_largesu-like"/>
</dbReference>
<evidence type="ECO:0000313" key="4">
    <source>
        <dbReference type="Proteomes" id="UP000539953"/>
    </source>
</evidence>
<dbReference type="Gene3D" id="3.40.50.300">
    <property type="entry name" value="P-loop containing nucleotide triphosphate hydrolases"/>
    <property type="match status" value="1"/>
</dbReference>
<dbReference type="InterPro" id="IPR046461">
    <property type="entry name" value="TerL_ATPase"/>
</dbReference>
<feature type="domain" description="Terminase large subunit-like endonuclease" evidence="2">
    <location>
        <begin position="256"/>
        <end position="531"/>
    </location>
</feature>
<dbReference type="Pfam" id="PF20441">
    <property type="entry name" value="TerL_nuclease"/>
    <property type="match status" value="1"/>
</dbReference>
<organism evidence="3 4">
    <name type="scientific">Catenisphaera adipataccumulans</name>
    <dbReference type="NCBI Taxonomy" id="700500"/>
    <lineage>
        <taxon>Bacteria</taxon>
        <taxon>Bacillati</taxon>
        <taxon>Bacillota</taxon>
        <taxon>Erysipelotrichia</taxon>
        <taxon>Erysipelotrichales</taxon>
        <taxon>Erysipelotrichaceae</taxon>
        <taxon>Catenisphaera</taxon>
    </lineage>
</organism>
<dbReference type="GO" id="GO:0004519">
    <property type="term" value="F:endonuclease activity"/>
    <property type="evidence" value="ECO:0007669"/>
    <property type="project" value="InterPro"/>
</dbReference>
<dbReference type="AlphaFoldDB" id="A0A7W8CXE7"/>
<evidence type="ECO:0000313" key="3">
    <source>
        <dbReference type="EMBL" id="MBB5182208.1"/>
    </source>
</evidence>
<dbReference type="Pfam" id="PF03354">
    <property type="entry name" value="TerL_ATPase"/>
    <property type="match status" value="1"/>
</dbReference>
<accession>A0A7W8CXE7</accession>